<gene>
    <name evidence="5" type="primary">LOC106570340</name>
</gene>
<proteinExistence type="inferred from homology"/>
<dbReference type="InterPro" id="IPR057286">
    <property type="entry name" value="PUA_NSUN2"/>
</dbReference>
<dbReference type="InterPro" id="IPR057285">
    <property type="entry name" value="Pre-PUA_NSUN2"/>
</dbReference>
<evidence type="ECO:0000256" key="1">
    <source>
        <dbReference type="PROSITE-ProRule" id="PRU01023"/>
    </source>
</evidence>
<organism evidence="4 5">
    <name type="scientific">Salmo salar</name>
    <name type="common">Atlantic salmon</name>
    <dbReference type="NCBI Taxonomy" id="8030"/>
    <lineage>
        <taxon>Eukaryota</taxon>
        <taxon>Metazoa</taxon>
        <taxon>Chordata</taxon>
        <taxon>Craniata</taxon>
        <taxon>Vertebrata</taxon>
        <taxon>Euteleostomi</taxon>
        <taxon>Actinopterygii</taxon>
        <taxon>Neopterygii</taxon>
        <taxon>Teleostei</taxon>
        <taxon>Protacanthopterygii</taxon>
        <taxon>Salmoniformes</taxon>
        <taxon>Salmonidae</taxon>
        <taxon>Salmoninae</taxon>
        <taxon>Salmo</taxon>
    </lineage>
</organism>
<keyword evidence="1" id="KW-0808">Transferase</keyword>
<dbReference type="InterPro" id="IPR023267">
    <property type="entry name" value="RCMT"/>
</dbReference>
<dbReference type="Proteomes" id="UP001652741">
    <property type="component" value="Chromosome ssa14"/>
</dbReference>
<dbReference type="RefSeq" id="XP_045549656.1">
    <property type="nucleotide sequence ID" value="XM_045693700.1"/>
</dbReference>
<evidence type="ECO:0000313" key="5">
    <source>
        <dbReference type="RefSeq" id="XP_045549656.1"/>
    </source>
</evidence>
<evidence type="ECO:0000256" key="2">
    <source>
        <dbReference type="SAM" id="MobiDB-lite"/>
    </source>
</evidence>
<dbReference type="Pfam" id="PF25378">
    <property type="entry name" value="PUA_NSUN2"/>
    <property type="match status" value="1"/>
</dbReference>
<sequence length="248" mass="28255">MRILPNHQNTGGFFVAVLVKKTPMPWNRTFPKLRKEQTSSSVHQPEDSPVGTPLLERPLVDGDGGEEAGEDSPKELVDQTKEPNVCVWVINTGVWSHNSDKEEFGCAFRLAQEGIYTLFHYIRSRMITISVEDIKILLTQENPYLNKLEDDAHQQAKKIEMGSIVLKYRPDSSNPDGPQCPIELCGWRGKTSIRAFVPRNERFHYLSFEVFRNKQEPGPREGEEEVETENGNKNDSIKEELKVEVTST</sequence>
<name>A0ABM3CSW4_SALSA</name>
<accession>A0ABM3CSW4</accession>
<comment type="similarity">
    <text evidence="1">Belongs to the class I-like SAM-binding methyltransferase superfamily. RsmB/NOP family.</text>
</comment>
<evidence type="ECO:0000313" key="4">
    <source>
        <dbReference type="Proteomes" id="UP001652741"/>
    </source>
</evidence>
<protein>
    <submittedName>
        <fullName evidence="5">RNA cytosine-C(5)-methyltransferase NSUN2</fullName>
    </submittedName>
</protein>
<feature type="domain" description="SAM-dependent MTase RsmB/NOP-type" evidence="3">
    <location>
        <begin position="1"/>
        <end position="21"/>
    </location>
</feature>
<evidence type="ECO:0000259" key="3">
    <source>
        <dbReference type="PROSITE" id="PS51686"/>
    </source>
</evidence>
<keyword evidence="1" id="KW-0489">Methyltransferase</keyword>
<dbReference type="InterPro" id="IPR001678">
    <property type="entry name" value="MeTrfase_RsmB-F_NOP2_dom"/>
</dbReference>
<feature type="compositionally biased region" description="Basic and acidic residues" evidence="2">
    <location>
        <begin position="230"/>
        <end position="248"/>
    </location>
</feature>
<keyword evidence="1" id="KW-0694">RNA-binding</keyword>
<dbReference type="PANTHER" id="PTHR22808:SF1">
    <property type="entry name" value="RNA CYTOSINE-C(5)-METHYLTRANSFERASE NSUN2-RELATED"/>
    <property type="match status" value="1"/>
</dbReference>
<reference evidence="5" key="1">
    <citation type="submission" date="2025-08" db="UniProtKB">
        <authorList>
            <consortium name="RefSeq"/>
        </authorList>
    </citation>
    <scope>IDENTIFICATION</scope>
</reference>
<dbReference type="GeneID" id="106570340"/>
<dbReference type="PROSITE" id="PS51686">
    <property type="entry name" value="SAM_MT_RSMB_NOP"/>
    <property type="match status" value="1"/>
</dbReference>
<keyword evidence="4" id="KW-1185">Reference proteome</keyword>
<keyword evidence="1" id="KW-0949">S-adenosyl-L-methionine</keyword>
<comment type="caution">
    <text evidence="1">Lacks conserved residue(s) required for the propagation of feature annotation.</text>
</comment>
<dbReference type="Pfam" id="PF25376">
    <property type="entry name" value="Pre-PUA_NSUN2"/>
    <property type="match status" value="1"/>
</dbReference>
<dbReference type="PANTHER" id="PTHR22808">
    <property type="entry name" value="NCL1 YEAST -RELATED NOL1/NOP2/FMU SUN DOMAIN-CONTAINING"/>
    <property type="match status" value="1"/>
</dbReference>
<feature type="region of interest" description="Disordered" evidence="2">
    <location>
        <begin position="32"/>
        <end position="78"/>
    </location>
</feature>
<feature type="region of interest" description="Disordered" evidence="2">
    <location>
        <begin position="214"/>
        <end position="248"/>
    </location>
</feature>